<evidence type="ECO:0000313" key="1">
    <source>
        <dbReference type="EMBL" id="QJA47803.1"/>
    </source>
</evidence>
<dbReference type="GO" id="GO:0030430">
    <property type="term" value="C:host cell cytoplasm"/>
    <property type="evidence" value="ECO:0007669"/>
    <property type="project" value="InterPro"/>
</dbReference>
<dbReference type="InterPro" id="IPR006487">
    <property type="entry name" value="Phage_lambda_L"/>
</dbReference>
<sequence length="241" mass="26578">MPHIINTNATFMSESRKTYGSFPINMYVLNASRTGSDYLYYSNMNQNVRGWKLNATGDLTSSTVSYTSLPIKRDVIKSGIDGEIEGLSISIPNIDRTIESVIQNNNYLRGNGVHVITGFARYLPTGSTSEHIGATQDHNTFIKEKFYIDSVQSNESAVTFNCKSRFDINSIVIPARTFSRACAWALEIGSGYLGSECDASSNISATTFPTCNGDLLQCRGRNNTRRFGGFVSIPRNAVFIT</sequence>
<dbReference type="EMBL" id="MT144058">
    <property type="protein sequence ID" value="QJA47803.1"/>
    <property type="molecule type" value="Genomic_DNA"/>
</dbReference>
<organism evidence="1">
    <name type="scientific">viral metagenome</name>
    <dbReference type="NCBI Taxonomy" id="1070528"/>
    <lineage>
        <taxon>unclassified sequences</taxon>
        <taxon>metagenomes</taxon>
        <taxon>organismal metagenomes</taxon>
    </lineage>
</organism>
<reference evidence="1" key="1">
    <citation type="submission" date="2020-03" db="EMBL/GenBank/DDBJ databases">
        <title>The deep terrestrial virosphere.</title>
        <authorList>
            <person name="Holmfeldt K."/>
            <person name="Nilsson E."/>
            <person name="Simone D."/>
            <person name="Lopez-Fernandez M."/>
            <person name="Wu X."/>
            <person name="de Brujin I."/>
            <person name="Lundin D."/>
            <person name="Andersson A."/>
            <person name="Bertilsson S."/>
            <person name="Dopson M."/>
        </authorList>
    </citation>
    <scope>NUCLEOTIDE SEQUENCE</scope>
    <source>
        <strain evidence="1">TM448A00739</strain>
    </source>
</reference>
<accession>A0A6H1ZIQ4</accession>
<dbReference type="GO" id="GO:0051536">
    <property type="term" value="F:iron-sulfur cluster binding"/>
    <property type="evidence" value="ECO:0007669"/>
    <property type="project" value="InterPro"/>
</dbReference>
<protein>
    <submittedName>
        <fullName evidence="1">Putative tail protein</fullName>
    </submittedName>
</protein>
<dbReference type="GO" id="GO:0046718">
    <property type="term" value="P:symbiont entry into host cell"/>
    <property type="evidence" value="ECO:0007669"/>
    <property type="project" value="InterPro"/>
</dbReference>
<proteinExistence type="predicted"/>
<gene>
    <name evidence="1" type="ORF">TM448A00739_0007</name>
</gene>
<dbReference type="Pfam" id="PF05100">
    <property type="entry name" value="Phage_tail_L"/>
    <property type="match status" value="1"/>
</dbReference>
<name>A0A6H1ZIQ4_9ZZZZ</name>
<dbReference type="AlphaFoldDB" id="A0A6H1ZIQ4"/>